<dbReference type="PANTHER" id="PTHR46652:SF7">
    <property type="entry name" value="LEUCINE-RICH REPEAT AND IQ DOMAIN-CONTAINING PROTEIN 1"/>
    <property type="match status" value="1"/>
</dbReference>
<dbReference type="Proteomes" id="UP001412067">
    <property type="component" value="Unassembled WGS sequence"/>
</dbReference>
<dbReference type="SMART" id="SM00365">
    <property type="entry name" value="LRR_SD22"/>
    <property type="match status" value="3"/>
</dbReference>
<keyword evidence="1" id="KW-0433">Leucine-rich repeat</keyword>
<dbReference type="InterPro" id="IPR050836">
    <property type="entry name" value="SDS22/Internalin_LRR"/>
</dbReference>
<organism evidence="4 5">
    <name type="scientific">Platanthera guangdongensis</name>
    <dbReference type="NCBI Taxonomy" id="2320717"/>
    <lineage>
        <taxon>Eukaryota</taxon>
        <taxon>Viridiplantae</taxon>
        <taxon>Streptophyta</taxon>
        <taxon>Embryophyta</taxon>
        <taxon>Tracheophyta</taxon>
        <taxon>Spermatophyta</taxon>
        <taxon>Magnoliopsida</taxon>
        <taxon>Liliopsida</taxon>
        <taxon>Asparagales</taxon>
        <taxon>Orchidaceae</taxon>
        <taxon>Orchidoideae</taxon>
        <taxon>Orchideae</taxon>
        <taxon>Orchidinae</taxon>
        <taxon>Platanthera</taxon>
    </lineage>
</organism>
<keyword evidence="3" id="KW-0472">Membrane</keyword>
<sequence length="267" mass="30065">MTKIAVVSNSSIVLGLIVAVGGCIHSVIARRTRTSSSAIMTRLSMEQITLQNENRDVGSVTSLQLSYRALSDVSHMFSHIRRRLCSRPGGVLRLFYFFGLFSFWITLLVKVSCLSNYQNLEKLDLSYNCLTSLEGLSVCVNLKWLQVFENKLATLKGVESLSKLTVLNAGRNKLEKMDEIYGLKNLRALILNDNNISSICKLGQMKYLNTLGFFFLVPVRDHRLRSLPPPCARSIVAQKSIDVKIIDCMGFFLFLVQNSYRRSTTAH</sequence>
<dbReference type="PANTHER" id="PTHR46652">
    <property type="entry name" value="LEUCINE-RICH REPEAT AND IQ DOMAIN-CONTAINING PROTEIN 1-RELATED"/>
    <property type="match status" value="1"/>
</dbReference>
<keyword evidence="3" id="KW-1133">Transmembrane helix</keyword>
<evidence type="ECO:0000313" key="4">
    <source>
        <dbReference type="EMBL" id="KAK8970435.1"/>
    </source>
</evidence>
<dbReference type="SUPFAM" id="SSF52058">
    <property type="entry name" value="L domain-like"/>
    <property type="match status" value="1"/>
</dbReference>
<protein>
    <submittedName>
        <fullName evidence="4">Uncharacterized protein</fullName>
    </submittedName>
</protein>
<dbReference type="PROSITE" id="PS51257">
    <property type="entry name" value="PROKAR_LIPOPROTEIN"/>
    <property type="match status" value="1"/>
</dbReference>
<evidence type="ECO:0000256" key="1">
    <source>
        <dbReference type="ARBA" id="ARBA00022614"/>
    </source>
</evidence>
<keyword evidence="2" id="KW-0677">Repeat</keyword>
<name>A0ABR2N1P3_9ASPA</name>
<evidence type="ECO:0000256" key="3">
    <source>
        <dbReference type="SAM" id="Phobius"/>
    </source>
</evidence>
<reference evidence="4 5" key="1">
    <citation type="journal article" date="2022" name="Nat. Plants">
        <title>Genomes of leafy and leafless Platanthera orchids illuminate the evolution of mycoheterotrophy.</title>
        <authorList>
            <person name="Li M.H."/>
            <person name="Liu K.W."/>
            <person name="Li Z."/>
            <person name="Lu H.C."/>
            <person name="Ye Q.L."/>
            <person name="Zhang D."/>
            <person name="Wang J.Y."/>
            <person name="Li Y.F."/>
            <person name="Zhong Z.M."/>
            <person name="Liu X."/>
            <person name="Yu X."/>
            <person name="Liu D.K."/>
            <person name="Tu X.D."/>
            <person name="Liu B."/>
            <person name="Hao Y."/>
            <person name="Liao X.Y."/>
            <person name="Jiang Y.T."/>
            <person name="Sun W.H."/>
            <person name="Chen J."/>
            <person name="Chen Y.Q."/>
            <person name="Ai Y."/>
            <person name="Zhai J.W."/>
            <person name="Wu S.S."/>
            <person name="Zhou Z."/>
            <person name="Hsiao Y.Y."/>
            <person name="Wu W.L."/>
            <person name="Chen Y.Y."/>
            <person name="Lin Y.F."/>
            <person name="Hsu J.L."/>
            <person name="Li C.Y."/>
            <person name="Wang Z.W."/>
            <person name="Zhao X."/>
            <person name="Zhong W.Y."/>
            <person name="Ma X.K."/>
            <person name="Ma L."/>
            <person name="Huang J."/>
            <person name="Chen G.Z."/>
            <person name="Huang M.Z."/>
            <person name="Huang L."/>
            <person name="Peng D.H."/>
            <person name="Luo Y.B."/>
            <person name="Zou S.Q."/>
            <person name="Chen S.P."/>
            <person name="Lan S."/>
            <person name="Tsai W.C."/>
            <person name="Van de Peer Y."/>
            <person name="Liu Z.J."/>
        </authorList>
    </citation>
    <scope>NUCLEOTIDE SEQUENCE [LARGE SCALE GENOMIC DNA]</scope>
    <source>
        <strain evidence="4">Lor288</strain>
    </source>
</reference>
<dbReference type="EMBL" id="JBBWWR010000002">
    <property type="protein sequence ID" value="KAK8970435.1"/>
    <property type="molecule type" value="Genomic_DNA"/>
</dbReference>
<keyword evidence="3" id="KW-0812">Transmembrane</keyword>
<gene>
    <name evidence="4" type="ORF">KSP40_PGU010939</name>
</gene>
<proteinExistence type="predicted"/>
<feature type="transmembrane region" description="Helical" evidence="3">
    <location>
        <begin position="12"/>
        <end position="29"/>
    </location>
</feature>
<evidence type="ECO:0000256" key="2">
    <source>
        <dbReference type="ARBA" id="ARBA00022737"/>
    </source>
</evidence>
<dbReference type="Gene3D" id="3.80.10.10">
    <property type="entry name" value="Ribonuclease Inhibitor"/>
    <property type="match status" value="1"/>
</dbReference>
<accession>A0ABR2N1P3</accession>
<keyword evidence="5" id="KW-1185">Reference proteome</keyword>
<dbReference type="PROSITE" id="PS51450">
    <property type="entry name" value="LRR"/>
    <property type="match status" value="2"/>
</dbReference>
<feature type="transmembrane region" description="Helical" evidence="3">
    <location>
        <begin position="91"/>
        <end position="109"/>
    </location>
</feature>
<comment type="caution">
    <text evidence="4">The sequence shown here is derived from an EMBL/GenBank/DDBJ whole genome shotgun (WGS) entry which is preliminary data.</text>
</comment>
<evidence type="ECO:0000313" key="5">
    <source>
        <dbReference type="Proteomes" id="UP001412067"/>
    </source>
</evidence>
<dbReference type="InterPro" id="IPR001611">
    <property type="entry name" value="Leu-rich_rpt"/>
</dbReference>
<dbReference type="InterPro" id="IPR032675">
    <property type="entry name" value="LRR_dom_sf"/>
</dbReference>